<feature type="region of interest" description="Disordered" evidence="1">
    <location>
        <begin position="653"/>
        <end position="678"/>
    </location>
</feature>
<feature type="region of interest" description="Disordered" evidence="1">
    <location>
        <begin position="384"/>
        <end position="418"/>
    </location>
</feature>
<keyword evidence="2" id="KW-0732">Signal</keyword>
<feature type="compositionally biased region" description="Pro residues" evidence="1">
    <location>
        <begin position="987"/>
        <end position="1010"/>
    </location>
</feature>
<gene>
    <name evidence="3" type="ORF">TR147533</name>
</gene>
<accession>A0A0X3P2S7</accession>
<dbReference type="GO" id="GO:0005634">
    <property type="term" value="C:nucleus"/>
    <property type="evidence" value="ECO:0007669"/>
    <property type="project" value="InterPro"/>
</dbReference>
<dbReference type="PROSITE" id="PS51257">
    <property type="entry name" value="PROKAR_LIPOPROTEIN"/>
    <property type="match status" value="1"/>
</dbReference>
<feature type="compositionally biased region" description="Pro residues" evidence="1">
    <location>
        <begin position="1060"/>
        <end position="1070"/>
    </location>
</feature>
<evidence type="ECO:0000256" key="1">
    <source>
        <dbReference type="SAM" id="MobiDB-lite"/>
    </source>
</evidence>
<feature type="region of interest" description="Disordered" evidence="1">
    <location>
        <begin position="980"/>
        <end position="1021"/>
    </location>
</feature>
<organism evidence="3">
    <name type="scientific">Schistocephalus solidus</name>
    <name type="common">Tapeworm</name>
    <dbReference type="NCBI Taxonomy" id="70667"/>
    <lineage>
        <taxon>Eukaryota</taxon>
        <taxon>Metazoa</taxon>
        <taxon>Spiralia</taxon>
        <taxon>Lophotrochozoa</taxon>
        <taxon>Platyhelminthes</taxon>
        <taxon>Cestoda</taxon>
        <taxon>Eucestoda</taxon>
        <taxon>Diphyllobothriidea</taxon>
        <taxon>Diphyllobothriidae</taxon>
        <taxon>Schistocephalus</taxon>
    </lineage>
</organism>
<protein>
    <submittedName>
        <fullName evidence="3">Uncharacterized protein</fullName>
    </submittedName>
</protein>
<feature type="chain" id="PRO_5007050871" evidence="2">
    <location>
        <begin position="22"/>
        <end position="1077"/>
    </location>
</feature>
<feature type="region of interest" description="Disordered" evidence="1">
    <location>
        <begin position="121"/>
        <end position="160"/>
    </location>
</feature>
<feature type="region of interest" description="Disordered" evidence="1">
    <location>
        <begin position="775"/>
        <end position="794"/>
    </location>
</feature>
<dbReference type="Pfam" id="PF06209">
    <property type="entry name" value="COBRA1"/>
    <property type="match status" value="1"/>
</dbReference>
<proteinExistence type="predicted"/>
<reference evidence="3" key="1">
    <citation type="submission" date="2016-01" db="EMBL/GenBank/DDBJ databases">
        <title>Reference transcriptome for the parasite Schistocephalus solidus: insights into the molecular evolution of parasitism.</title>
        <authorList>
            <person name="Hebert F.O."/>
            <person name="Grambauer S."/>
            <person name="Barber I."/>
            <person name="Landry C.R."/>
            <person name="Aubin-Horth N."/>
        </authorList>
    </citation>
    <scope>NUCLEOTIDE SEQUENCE</scope>
</reference>
<name>A0A0X3P2S7_SCHSO</name>
<dbReference type="AlphaFoldDB" id="A0A0X3P2S7"/>
<sequence>MNIFTRMHLFLFCAIYGCCMKKKFNEEVKNVLQTYQNSWFESLLDALYASVTSNLSSNSDTLPLLYWPPRRRRRDNSLLKIVEMIGESQALYEKTLDFLREECLRLQLAVERSNSQRKLSTTLPDICVPPPSKRARESSTSSKKIKKEESSGPDLETKSPPLAPFISPALLPNPQSMAATALCTVRFDLLMSFNEARQDQMCIADPIHHFVWCMDACIRNKKIDRRHACELAYHLNRHRRKSSVRHGLESEVGLDQDTSADWAPDTDEKVPLKKNSGDFSLRFPKHQRTGDKRAPSRSIDPDDEASGSTSKHPRVGEVGPTENNHERDLHMICRDPCTVYTICSSLLRLVMSGLYEDKLPRNIPEVNFLVHLLMIGWEADLTPPEPSTNNTAHVSTASSSKTEVKHKHGHKRTASDDSAAFADDAAETLVSPAVCLITQVLPAVGQLQVAAWRAEVGEKIRNISGSIWTDAWSSQTDCASSQSSSRPSASWQRRLEIASPFTVSVPPAYLSQPVGNLFLQYHCLFALERREWVVLRALLRAAAGAAQQQARASKAAARAAASATSAPLSPVAGSSGGLAAASVSPTYSFRWRPECLQALALGIATLPASSDESSSNAPTLHGAGSSSSGSGGTVSAVERTGVAVGADNHSSTASIKLNRSASTGSSEHTKVSSPIKQLQSPAVTRAELASLLRASLPLQNDLQLLVLALLSRLVPGTAVGGGSAGSTGASQPSATPMPSYFSSTSAVAINASLSSQLSERERLINTLSRHCNFTMESQPPSSASALGCDQAPEPATSTAVDSVALNTPGLSSTTTGGTVASTAGAVYRTSNPKVLEALEVLRRDFERTTPNLKPLLIKMNSSSTGGTSSIIGKHATPSSPSGQSGPLSPFSSQMTAPPGYGLASSRLYHFEGGFSSPTGGFRAPSASSSLRSSLGPYAAAGMETQGYQHSFTSPRAPPRYGASSGYHQFPMATPFTNPGLASSSSVMPPPSTLPPRLPVSPPPDYRPPSPATYSTDRPPLLMADEPAYSQSAGLAGSISPPATDLRKYAAPPVNMAMKPHSPPSDSPPPGEGAEGYT</sequence>
<feature type="region of interest" description="Disordered" evidence="1">
    <location>
        <begin position="1053"/>
        <end position="1077"/>
    </location>
</feature>
<dbReference type="InterPro" id="IPR010405">
    <property type="entry name" value="COBRA1"/>
</dbReference>
<dbReference type="EMBL" id="GEEE01020943">
    <property type="protein sequence ID" value="JAP42282.1"/>
    <property type="molecule type" value="Transcribed_RNA"/>
</dbReference>
<dbReference type="PANTHER" id="PTHR13503:SF3">
    <property type="entry name" value="NEGATIVE ELONGATION FACTOR B"/>
    <property type="match status" value="1"/>
</dbReference>
<feature type="signal peptide" evidence="2">
    <location>
        <begin position="1"/>
        <end position="21"/>
    </location>
</feature>
<dbReference type="PANTHER" id="PTHR13503">
    <property type="entry name" value="NEGATIVE ELONGATION FACTOR COMPLEX MEMBER B"/>
    <property type="match status" value="1"/>
</dbReference>
<evidence type="ECO:0000256" key="2">
    <source>
        <dbReference type="SAM" id="SignalP"/>
    </source>
</evidence>
<feature type="compositionally biased region" description="Polar residues" evidence="1">
    <location>
        <begin position="775"/>
        <end position="784"/>
    </location>
</feature>
<feature type="compositionally biased region" description="Polar residues" evidence="1">
    <location>
        <begin position="387"/>
        <end position="401"/>
    </location>
</feature>
<feature type="region of interest" description="Disordered" evidence="1">
    <location>
        <begin position="240"/>
        <end position="323"/>
    </location>
</feature>
<evidence type="ECO:0000313" key="3">
    <source>
        <dbReference type="EMBL" id="JAP42282.1"/>
    </source>
</evidence>
<dbReference type="GO" id="GO:0045892">
    <property type="term" value="P:negative regulation of DNA-templated transcription"/>
    <property type="evidence" value="ECO:0007669"/>
    <property type="project" value="InterPro"/>
</dbReference>
<feature type="region of interest" description="Disordered" evidence="1">
    <location>
        <begin position="611"/>
        <end position="634"/>
    </location>
</feature>
<feature type="compositionally biased region" description="Low complexity" evidence="1">
    <location>
        <begin position="861"/>
        <end position="893"/>
    </location>
</feature>
<feature type="region of interest" description="Disordered" evidence="1">
    <location>
        <begin position="857"/>
        <end position="896"/>
    </location>
</feature>